<dbReference type="EMBL" id="KE525057">
    <property type="protein sequence ID" value="KFB41031.1"/>
    <property type="molecule type" value="Genomic_DNA"/>
</dbReference>
<organism evidence="2">
    <name type="scientific">Anopheles sinensis</name>
    <name type="common">Mosquito</name>
    <dbReference type="NCBI Taxonomy" id="74873"/>
    <lineage>
        <taxon>Eukaryota</taxon>
        <taxon>Metazoa</taxon>
        <taxon>Ecdysozoa</taxon>
        <taxon>Arthropoda</taxon>
        <taxon>Hexapoda</taxon>
        <taxon>Insecta</taxon>
        <taxon>Pterygota</taxon>
        <taxon>Neoptera</taxon>
        <taxon>Endopterygota</taxon>
        <taxon>Diptera</taxon>
        <taxon>Nematocera</taxon>
        <taxon>Culicoidea</taxon>
        <taxon>Culicidae</taxon>
        <taxon>Anophelinae</taxon>
        <taxon>Anopheles</taxon>
    </lineage>
</organism>
<evidence type="ECO:0000313" key="2">
    <source>
        <dbReference type="EMBL" id="KFB41031.1"/>
    </source>
</evidence>
<keyword evidence="4" id="KW-1185">Reference proteome</keyword>
<dbReference type="EMBL" id="ATLV01016141">
    <property type="status" value="NOT_ANNOTATED_CDS"/>
    <property type="molecule type" value="Genomic_DNA"/>
</dbReference>
<dbReference type="VEuPathDB" id="VectorBase:ASIC008649"/>
<gene>
    <name evidence="2" type="ORF">ZHAS_00008649</name>
</gene>
<protein>
    <submittedName>
        <fullName evidence="2 3">Uncharacterized protein</fullName>
    </submittedName>
</protein>
<evidence type="ECO:0000313" key="4">
    <source>
        <dbReference type="Proteomes" id="UP000030765"/>
    </source>
</evidence>
<feature type="region of interest" description="Disordered" evidence="1">
    <location>
        <begin position="1"/>
        <end position="49"/>
    </location>
</feature>
<evidence type="ECO:0000313" key="3">
    <source>
        <dbReference type="EnsemblMetazoa" id="ASIC008649-PA"/>
    </source>
</evidence>
<dbReference type="AlphaFoldDB" id="A0A084VST7"/>
<dbReference type="EnsemblMetazoa" id="ASIC008649-RA">
    <property type="protein sequence ID" value="ASIC008649-PA"/>
    <property type="gene ID" value="ASIC008649"/>
</dbReference>
<sequence length="162" mass="17920">MTEMEAAWEGAQWCGMERDATTSRPTGKGNPGGVPGLARRTAAPGGDGDETVTANYRWPPIDVAPGPGVAIPWRLPEHTMIRAIGVIPTHTHTPNPYPITPVREMQIGLDSPPFDAGDGWATSVRDFWQRRIHSSGSEMTLRHVGYSWCPRLPTRKERRRNN</sequence>
<dbReference type="Proteomes" id="UP000030765">
    <property type="component" value="Unassembled WGS sequence"/>
</dbReference>
<reference evidence="2 4" key="1">
    <citation type="journal article" date="2014" name="BMC Genomics">
        <title>Genome sequence of Anopheles sinensis provides insight into genetics basis of mosquito competence for malaria parasites.</title>
        <authorList>
            <person name="Zhou D."/>
            <person name="Zhang D."/>
            <person name="Ding G."/>
            <person name="Shi L."/>
            <person name="Hou Q."/>
            <person name="Ye Y."/>
            <person name="Xu Y."/>
            <person name="Zhou H."/>
            <person name="Xiong C."/>
            <person name="Li S."/>
            <person name="Yu J."/>
            <person name="Hong S."/>
            <person name="Yu X."/>
            <person name="Zou P."/>
            <person name="Chen C."/>
            <person name="Chang X."/>
            <person name="Wang W."/>
            <person name="Lv Y."/>
            <person name="Sun Y."/>
            <person name="Ma L."/>
            <person name="Shen B."/>
            <person name="Zhu C."/>
        </authorList>
    </citation>
    <scope>NUCLEOTIDE SEQUENCE [LARGE SCALE GENOMIC DNA]</scope>
</reference>
<proteinExistence type="predicted"/>
<accession>A0A084VST7</accession>
<reference evidence="3" key="2">
    <citation type="submission" date="2020-05" db="UniProtKB">
        <authorList>
            <consortium name="EnsemblMetazoa"/>
        </authorList>
    </citation>
    <scope>IDENTIFICATION</scope>
</reference>
<name>A0A084VST7_ANOSI</name>
<evidence type="ECO:0000256" key="1">
    <source>
        <dbReference type="SAM" id="MobiDB-lite"/>
    </source>
</evidence>